<comment type="caution">
    <text evidence="2">The sequence shown here is derived from an EMBL/GenBank/DDBJ whole genome shotgun (WGS) entry which is preliminary data.</text>
</comment>
<evidence type="ECO:0000256" key="1">
    <source>
        <dbReference type="SAM" id="MobiDB-lite"/>
    </source>
</evidence>
<sequence length="56" mass="5999">MVGDVAQTLLTIRHPPSAIRHPPSAIRHPPSAIRHPPSAITQKEGVDAATSTREVE</sequence>
<gene>
    <name evidence="2" type="ORF">GLX28_06705</name>
</gene>
<dbReference type="RefSeq" id="WP_160977912.1">
    <property type="nucleotide sequence ID" value="NZ_WVHK01000017.1"/>
</dbReference>
<proteinExistence type="predicted"/>
<keyword evidence="3" id="KW-1185">Reference proteome</keyword>
<dbReference type="EMBL" id="WVHK01000017">
    <property type="protein sequence ID" value="MXV19323.1"/>
    <property type="molecule type" value="Genomic_DNA"/>
</dbReference>
<accession>A0A6I4YQA9</accession>
<evidence type="ECO:0000313" key="2">
    <source>
        <dbReference type="EMBL" id="MXV19323.1"/>
    </source>
</evidence>
<reference evidence="2 3" key="1">
    <citation type="submission" date="2019-11" db="EMBL/GenBank/DDBJ databases">
        <title>Genome sequence of Deinococcus xianganensis Y35, AI-2 producing algicidal bacterium, isolated from lake water.</title>
        <authorList>
            <person name="Li Y."/>
        </authorList>
    </citation>
    <scope>NUCLEOTIDE SEQUENCE [LARGE SCALE GENOMIC DNA]</scope>
    <source>
        <strain evidence="2 3">Y35</strain>
    </source>
</reference>
<feature type="region of interest" description="Disordered" evidence="1">
    <location>
        <begin position="1"/>
        <end position="56"/>
    </location>
</feature>
<evidence type="ECO:0000313" key="3">
    <source>
        <dbReference type="Proteomes" id="UP000430519"/>
    </source>
</evidence>
<dbReference type="AlphaFoldDB" id="A0A6I4YQA9"/>
<dbReference type="Proteomes" id="UP000430519">
    <property type="component" value="Unassembled WGS sequence"/>
</dbReference>
<name>A0A6I4YQA9_9DEIO</name>
<protein>
    <submittedName>
        <fullName evidence="2">Uncharacterized protein</fullName>
    </submittedName>
</protein>
<organism evidence="2 3">
    <name type="scientific">Deinococcus xianganensis</name>
    <dbReference type="NCBI Taxonomy" id="1507289"/>
    <lineage>
        <taxon>Bacteria</taxon>
        <taxon>Thermotogati</taxon>
        <taxon>Deinococcota</taxon>
        <taxon>Deinococci</taxon>
        <taxon>Deinococcales</taxon>
        <taxon>Deinococcaceae</taxon>
        <taxon>Deinococcus</taxon>
    </lineage>
</organism>